<dbReference type="SUPFAM" id="SSF51735">
    <property type="entry name" value="NAD(P)-binding Rossmann-fold domains"/>
    <property type="match status" value="1"/>
</dbReference>
<evidence type="ECO:0000256" key="2">
    <source>
        <dbReference type="ARBA" id="ARBA00023445"/>
    </source>
</evidence>
<accession>A0ABX3NMN6</accession>
<feature type="domain" description="NAD-dependent epimerase/dehydratase" evidence="3">
    <location>
        <begin position="10"/>
        <end position="246"/>
    </location>
</feature>
<sequence>MENTKGPETVLVTGGSGFIASYCIIELLKKGYRVKATLRSLNRVADVKQMLSVGGIRDFENLSFVQVDLSQENGWMEAAKGCTYVIHPASPTPNVAAKHEDEFIIPAVNGVLFVLRAAKAAGVKRVVLTSAFGAIGMGTDKKSPYTEEDWSDLTQDMPPYQKSKTLSEKAAWEYIAGEGKGLELAVVNPVGVLGPVLGSDYSHSIQTIHQMLKGALKGVPRIRFVYVDVRDVADLHVKAMINPAANGQRFLATSGNAVTVLDIANMLRAGLGANANKVPAKELPNWLIRAIALFNPKVRLVVPHLGMVKEASHKKASLLLGWQPRSIAEAVLATGQSLIDLGLV</sequence>
<comment type="caution">
    <text evidence="4">The sequence shown here is derived from an EMBL/GenBank/DDBJ whole genome shotgun (WGS) entry which is preliminary data.</text>
</comment>
<dbReference type="Pfam" id="PF01370">
    <property type="entry name" value="Epimerase"/>
    <property type="match status" value="1"/>
</dbReference>
<name>A0ABX3NMN6_9BACT</name>
<dbReference type="PANTHER" id="PTHR10366:SF564">
    <property type="entry name" value="STEROL-4-ALPHA-CARBOXYLATE 3-DEHYDROGENASE, DECARBOXYLATING"/>
    <property type="match status" value="1"/>
</dbReference>
<dbReference type="InterPro" id="IPR050425">
    <property type="entry name" value="NAD(P)_dehydrat-like"/>
</dbReference>
<dbReference type="Proteomes" id="UP000192277">
    <property type="component" value="Unassembled WGS sequence"/>
</dbReference>
<dbReference type="RefSeq" id="WP_014217990.1">
    <property type="nucleotide sequence ID" value="NZ_LWBO01000077.1"/>
</dbReference>
<keyword evidence="5" id="KW-1185">Reference proteome</keyword>
<dbReference type="PANTHER" id="PTHR10366">
    <property type="entry name" value="NAD DEPENDENT EPIMERASE/DEHYDRATASE"/>
    <property type="match status" value="1"/>
</dbReference>
<dbReference type="InterPro" id="IPR036291">
    <property type="entry name" value="NAD(P)-bd_dom_sf"/>
</dbReference>
<keyword evidence="1" id="KW-0560">Oxidoreductase</keyword>
<dbReference type="Gene3D" id="3.40.50.720">
    <property type="entry name" value="NAD(P)-binding Rossmann-like Domain"/>
    <property type="match status" value="1"/>
</dbReference>
<protein>
    <submittedName>
        <fullName evidence="4">Epimerase</fullName>
    </submittedName>
</protein>
<evidence type="ECO:0000259" key="3">
    <source>
        <dbReference type="Pfam" id="PF01370"/>
    </source>
</evidence>
<evidence type="ECO:0000256" key="1">
    <source>
        <dbReference type="ARBA" id="ARBA00023002"/>
    </source>
</evidence>
<dbReference type="InterPro" id="IPR001509">
    <property type="entry name" value="Epimerase_deHydtase"/>
</dbReference>
<proteinExistence type="inferred from homology"/>
<dbReference type="EMBL" id="LWBO01000077">
    <property type="protein sequence ID" value="OQP40127.1"/>
    <property type="molecule type" value="Genomic_DNA"/>
</dbReference>
<comment type="similarity">
    <text evidence="2">Belongs to the NAD(P)-dependent epimerase/dehydratase family. Dihydroflavonol-4-reductase subfamily.</text>
</comment>
<evidence type="ECO:0000313" key="4">
    <source>
        <dbReference type="EMBL" id="OQP40127.1"/>
    </source>
</evidence>
<reference evidence="4 5" key="1">
    <citation type="submission" date="2016-04" db="EMBL/GenBank/DDBJ databases">
        <authorList>
            <person name="Chen L."/>
            <person name="Zhuang W."/>
            <person name="Wang G."/>
        </authorList>
    </citation>
    <scope>NUCLEOTIDE SEQUENCE [LARGE SCALE GENOMIC DNA]</scope>
    <source>
        <strain evidence="5">GR20</strain>
    </source>
</reference>
<evidence type="ECO:0000313" key="5">
    <source>
        <dbReference type="Proteomes" id="UP000192277"/>
    </source>
</evidence>
<dbReference type="CDD" id="cd05227">
    <property type="entry name" value="AR_SDR_e"/>
    <property type="match status" value="1"/>
</dbReference>
<gene>
    <name evidence="4" type="ORF">A4D02_14435</name>
</gene>
<organism evidence="4 5">
    <name type="scientific">Niastella koreensis</name>
    <dbReference type="NCBI Taxonomy" id="354356"/>
    <lineage>
        <taxon>Bacteria</taxon>
        <taxon>Pseudomonadati</taxon>
        <taxon>Bacteroidota</taxon>
        <taxon>Chitinophagia</taxon>
        <taxon>Chitinophagales</taxon>
        <taxon>Chitinophagaceae</taxon>
        <taxon>Niastella</taxon>
    </lineage>
</organism>